<organism evidence="2 3">
    <name type="scientific">Klebsiella michiganensis</name>
    <dbReference type="NCBI Taxonomy" id="1134687"/>
    <lineage>
        <taxon>Bacteria</taxon>
        <taxon>Pseudomonadati</taxon>
        <taxon>Pseudomonadota</taxon>
        <taxon>Gammaproteobacteria</taxon>
        <taxon>Enterobacterales</taxon>
        <taxon>Enterobacteriaceae</taxon>
        <taxon>Klebsiella/Raoultella group</taxon>
        <taxon>Klebsiella</taxon>
    </lineage>
</organism>
<protein>
    <submittedName>
        <fullName evidence="2">Phage baseplate protein</fullName>
    </submittedName>
</protein>
<feature type="region of interest" description="Disordered" evidence="1">
    <location>
        <begin position="217"/>
        <end position="246"/>
    </location>
</feature>
<dbReference type="EMBL" id="JARTTH020000001">
    <property type="protein sequence ID" value="MEC6051662.1"/>
    <property type="molecule type" value="Genomic_DNA"/>
</dbReference>
<sequence length="246" mass="25179">MVIVMGGNYCMRAGSQIQAIVEQALNSALFSLEATIVSVSGGRATVQPSPKRIFGDNSEPIAYPAVENVRLVSLVWDSGKSGVNGRVSPGDECLLIALSHGDGDEPDHKTISSAIAICGFSDVASHQMPDEAGLRVFSGSAFIEWDDGSIKGDTGQGATFEFTGNKMTVNAPGGIDMTAPMTTINGNLTISGSISQGAEGGGNADFGGNVTITGDSKAADHISGGKSFNSHTHKENGEGGQTDAPT</sequence>
<evidence type="ECO:0000256" key="1">
    <source>
        <dbReference type="SAM" id="MobiDB-lite"/>
    </source>
</evidence>
<proteinExistence type="predicted"/>
<gene>
    <name evidence="2" type="ORF">QAB24_014270</name>
</gene>
<reference evidence="2" key="1">
    <citation type="journal article" date="2023" name="Nat. Commun.">
        <title>Genomic dissection of endemic carbapenem resistance reveals metallo-beta-lactamase dissemination through clonal, plasmid and integron transfer.</title>
        <authorList>
            <person name="Macesic N."/>
            <person name="Hawkey J."/>
            <person name="Vezina B."/>
            <person name="Wisniewski J.A."/>
            <person name="Cottingham H."/>
            <person name="Blakeway L.V."/>
            <person name="Harshegyi T."/>
            <person name="Pragastis K."/>
            <person name="Badoordeen G.Z."/>
            <person name="Dennison A."/>
            <person name="Spelman D.W."/>
            <person name="Jenney A.W.J."/>
            <person name="Peleg A.Y."/>
        </authorList>
    </citation>
    <scope>NUCLEOTIDE SEQUENCE</scope>
    <source>
        <strain evidence="2">CPO078</strain>
    </source>
</reference>
<dbReference type="RefSeq" id="WP_227502781.1">
    <property type="nucleotide sequence ID" value="NZ_CP089407.1"/>
</dbReference>
<evidence type="ECO:0000313" key="2">
    <source>
        <dbReference type="EMBL" id="MEC6051662.1"/>
    </source>
</evidence>
<comment type="caution">
    <text evidence="2">The sequence shown here is derived from an EMBL/GenBank/DDBJ whole genome shotgun (WGS) entry which is preliminary data.</text>
</comment>
<reference evidence="2" key="2">
    <citation type="submission" date="2024-01" db="EMBL/GenBank/DDBJ databases">
        <authorList>
            <person name="Macesic N."/>
        </authorList>
    </citation>
    <scope>NUCLEOTIDE SEQUENCE</scope>
    <source>
        <strain evidence="2">CPO078</strain>
    </source>
</reference>
<evidence type="ECO:0000313" key="3">
    <source>
        <dbReference type="Proteomes" id="UP001175817"/>
    </source>
</evidence>
<dbReference type="Proteomes" id="UP001175817">
    <property type="component" value="Unassembled WGS sequence"/>
</dbReference>
<accession>A0AB35WBE3</accession>
<dbReference type="AlphaFoldDB" id="A0AB35WBE3"/>
<name>A0AB35WBE3_9ENTR</name>